<comment type="function">
    <text evidence="8">Catalyzes the hydroxylation of 2-polyprenyl-3-methyl-6-methoxy-1,4-benzoquinol (DMQH2) during ubiquinone biosynthesis. Has also a structural role in the COQ enzyme complex, stabilizing other COQ polypeptides.</text>
</comment>
<comment type="pathway">
    <text evidence="1 8">Cofactor biosynthesis; ubiquinone biosynthesis.</text>
</comment>
<evidence type="ECO:0000256" key="5">
    <source>
        <dbReference type="ARBA" id="ARBA00023004"/>
    </source>
</evidence>
<dbReference type="PANTHER" id="PTHR11237:SF4">
    <property type="entry name" value="5-DEMETHOXYUBIQUINONE HYDROXYLASE, MITOCHONDRIAL"/>
    <property type="match status" value="1"/>
</dbReference>
<dbReference type="GO" id="GO:0008682">
    <property type="term" value="F:3-demethoxyubiquinol 3-hydroxylase activity"/>
    <property type="evidence" value="ECO:0007669"/>
    <property type="project" value="UniProtKB-EC"/>
</dbReference>
<dbReference type="GO" id="GO:0006744">
    <property type="term" value="P:ubiquinone biosynthetic process"/>
    <property type="evidence" value="ECO:0007669"/>
    <property type="project" value="UniProtKB-UniRule"/>
</dbReference>
<feature type="binding site" evidence="8">
    <location>
        <position position="92"/>
    </location>
    <ligand>
        <name>Fe cation</name>
        <dbReference type="ChEBI" id="CHEBI:24875"/>
        <label>1</label>
    </ligand>
</feature>
<keyword evidence="4 8" id="KW-0560">Oxidoreductase</keyword>
<dbReference type="EC" id="1.14.99.60" evidence="8"/>
<dbReference type="Proteomes" id="UP001378960">
    <property type="component" value="Unassembled WGS sequence"/>
</dbReference>
<keyword evidence="5 8" id="KW-0408">Iron</keyword>
<evidence type="ECO:0000256" key="2">
    <source>
        <dbReference type="ARBA" id="ARBA00022688"/>
    </source>
</evidence>
<comment type="subunit">
    <text evidence="8">Component of a multi-subunit COQ enzyme complex, composed of at least COQ3, COQ4, COQ5, COQ6, COQ7 and COQ9.</text>
</comment>
<keyword evidence="8" id="KW-0496">Mitochondrion</keyword>
<evidence type="ECO:0000313" key="10">
    <source>
        <dbReference type="Proteomes" id="UP001378960"/>
    </source>
</evidence>
<dbReference type="GO" id="GO:0046872">
    <property type="term" value="F:metal ion binding"/>
    <property type="evidence" value="ECO:0007669"/>
    <property type="project" value="UniProtKB-KW"/>
</dbReference>
<proteinExistence type="inferred from homology"/>
<dbReference type="AlphaFoldDB" id="A0AAV5QYB8"/>
<evidence type="ECO:0000256" key="8">
    <source>
        <dbReference type="HAMAP-Rule" id="MF_03194"/>
    </source>
</evidence>
<organism evidence="9 10">
    <name type="scientific">Pichia kluyveri</name>
    <name type="common">Yeast</name>
    <dbReference type="NCBI Taxonomy" id="36015"/>
    <lineage>
        <taxon>Eukaryota</taxon>
        <taxon>Fungi</taxon>
        <taxon>Dikarya</taxon>
        <taxon>Ascomycota</taxon>
        <taxon>Saccharomycotina</taxon>
        <taxon>Pichiomycetes</taxon>
        <taxon>Pichiales</taxon>
        <taxon>Pichiaceae</taxon>
        <taxon>Pichia</taxon>
    </lineage>
</organism>
<dbReference type="InterPro" id="IPR011566">
    <property type="entry name" value="Ubq_synth_Coq7"/>
</dbReference>
<feature type="binding site" evidence="8">
    <location>
        <position position="58"/>
    </location>
    <ligand>
        <name>Fe cation</name>
        <dbReference type="ChEBI" id="CHEBI:24875"/>
        <label>1</label>
    </ligand>
</feature>
<comment type="similarity">
    <text evidence="8">Belongs to the COQ7 family.</text>
</comment>
<dbReference type="Pfam" id="PF03232">
    <property type="entry name" value="COQ7"/>
    <property type="match status" value="1"/>
</dbReference>
<comment type="cofactor">
    <cofactor evidence="8">
        <name>Fe cation</name>
        <dbReference type="ChEBI" id="CHEBI:24875"/>
    </cofactor>
    <text evidence="8">Binds 2 iron ions per subunit.</text>
</comment>
<dbReference type="CDD" id="cd01042">
    <property type="entry name" value="DMQH"/>
    <property type="match status" value="1"/>
</dbReference>
<dbReference type="GO" id="GO:0016709">
    <property type="term" value="F:oxidoreductase activity, acting on paired donors, with incorporation or reduction of molecular oxygen, NAD(P)H as one donor, and incorporation of one atom of oxygen"/>
    <property type="evidence" value="ECO:0007669"/>
    <property type="project" value="UniProtKB-UniRule"/>
</dbReference>
<keyword evidence="6 8" id="KW-0503">Monooxygenase</keyword>
<keyword evidence="2 8" id="KW-0831">Ubiquinone biosynthesis</keyword>
<feature type="binding site" evidence="8">
    <location>
        <position position="89"/>
    </location>
    <ligand>
        <name>Fe cation</name>
        <dbReference type="ChEBI" id="CHEBI:24875"/>
        <label>2</label>
    </ligand>
</feature>
<evidence type="ECO:0000256" key="6">
    <source>
        <dbReference type="ARBA" id="ARBA00023033"/>
    </source>
</evidence>
<name>A0AAV5QYB8_PICKL</name>
<reference evidence="9 10" key="1">
    <citation type="journal article" date="2023" name="Elife">
        <title>Identification of key yeast species and microbe-microbe interactions impacting larval growth of Drosophila in the wild.</title>
        <authorList>
            <person name="Mure A."/>
            <person name="Sugiura Y."/>
            <person name="Maeda R."/>
            <person name="Honda K."/>
            <person name="Sakurai N."/>
            <person name="Takahashi Y."/>
            <person name="Watada M."/>
            <person name="Katoh T."/>
            <person name="Gotoh A."/>
            <person name="Gotoh Y."/>
            <person name="Taniguchi I."/>
            <person name="Nakamura K."/>
            <person name="Hayashi T."/>
            <person name="Katayama T."/>
            <person name="Uemura T."/>
            <person name="Hattori Y."/>
        </authorList>
    </citation>
    <scope>NUCLEOTIDE SEQUENCE [LARGE SCALE GENOMIC DNA]</scope>
    <source>
        <strain evidence="9 10">PK-24</strain>
    </source>
</reference>
<dbReference type="PANTHER" id="PTHR11237">
    <property type="entry name" value="COENZYME Q10 BIOSYNTHESIS PROTEIN 7"/>
    <property type="match status" value="1"/>
</dbReference>
<gene>
    <name evidence="8" type="primary">COQ7</name>
    <name evidence="9" type="ORF">DAPK24_006000</name>
</gene>
<dbReference type="InterPro" id="IPR009078">
    <property type="entry name" value="Ferritin-like_SF"/>
</dbReference>
<protein>
    <recommendedName>
        <fullName evidence="8">5-demethoxyubiquinone hydroxylase, mitochondrial</fullName>
        <shortName evidence="8">DMQ hydroxylase</shortName>
        <ecNumber evidence="8">1.14.99.60</ecNumber>
    </recommendedName>
    <alternativeName>
        <fullName evidence="8">Ubiquinone biosynthesis monooxygenase COQ7</fullName>
    </alternativeName>
</protein>
<feature type="binding site" evidence="8">
    <location>
        <position position="193"/>
    </location>
    <ligand>
        <name>Fe cation</name>
        <dbReference type="ChEBI" id="CHEBI:24875"/>
        <label>2</label>
    </ligand>
</feature>
<dbReference type="HAMAP" id="MF_01658">
    <property type="entry name" value="COQ7"/>
    <property type="match status" value="1"/>
</dbReference>
<feature type="binding site" evidence="8">
    <location>
        <position position="141"/>
    </location>
    <ligand>
        <name>Fe cation</name>
        <dbReference type="ChEBI" id="CHEBI:24875"/>
        <label>2</label>
    </ligand>
</feature>
<keyword evidence="8" id="KW-0999">Mitochondrion inner membrane</keyword>
<evidence type="ECO:0000256" key="3">
    <source>
        <dbReference type="ARBA" id="ARBA00022723"/>
    </source>
</evidence>
<sequence length="229" mass="26294">MVSRLLFQSFKRFNSTYKGPGKSYLPPKPIDNKPTHKELSPAQRAYLDRVIRVDQAGELGADLIYAGQYLALSHNKKVKPIIKHMWEQEIHHRKTFNELQTQYRIRPSILTPFWKIGAFGMGFATGFMNKEAAMACTEAVETVIGKHYNQQLRVLSNNFKDIENLNNGQNDDSIEIQHLKGTIKVFRDEELEHLDTAVQNDSKNAKPYWLLTESIKGVCKTAVYLAERI</sequence>
<dbReference type="GO" id="GO:0031314">
    <property type="term" value="C:extrinsic component of mitochondrial inner membrane"/>
    <property type="evidence" value="ECO:0007669"/>
    <property type="project" value="UniProtKB-UniRule"/>
</dbReference>
<comment type="subcellular location">
    <subcellularLocation>
        <location evidence="8">Mitochondrion inner membrane</location>
        <topology evidence="8">Peripheral membrane protein</topology>
        <orientation evidence="8">Matrix side</orientation>
    </subcellularLocation>
</comment>
<evidence type="ECO:0000256" key="4">
    <source>
        <dbReference type="ARBA" id="ARBA00023002"/>
    </source>
</evidence>
<comment type="catalytic activity">
    <reaction evidence="8">
        <text>a 5-methoxy-2-methyl-3-(all-trans-polyprenyl)benzene-1,4-diol + AH2 + O2 = a 3-demethylubiquinol + A + H2O</text>
        <dbReference type="Rhea" id="RHEA:50908"/>
        <dbReference type="Rhea" id="RHEA-COMP:10859"/>
        <dbReference type="Rhea" id="RHEA-COMP:10914"/>
        <dbReference type="ChEBI" id="CHEBI:13193"/>
        <dbReference type="ChEBI" id="CHEBI:15377"/>
        <dbReference type="ChEBI" id="CHEBI:15379"/>
        <dbReference type="ChEBI" id="CHEBI:17499"/>
        <dbReference type="ChEBI" id="CHEBI:84167"/>
        <dbReference type="ChEBI" id="CHEBI:84422"/>
        <dbReference type="EC" id="1.14.99.60"/>
    </reaction>
</comment>
<feature type="binding site" evidence="8">
    <location>
        <position position="190"/>
    </location>
    <ligand>
        <name>Fe cation</name>
        <dbReference type="ChEBI" id="CHEBI:24875"/>
        <label>1</label>
    </ligand>
</feature>
<feature type="binding site" evidence="8">
    <location>
        <position position="89"/>
    </location>
    <ligand>
        <name>Fe cation</name>
        <dbReference type="ChEBI" id="CHEBI:24875"/>
        <label>1</label>
    </ligand>
</feature>
<dbReference type="EMBL" id="BTGB01000001">
    <property type="protein sequence ID" value="GMM44025.1"/>
    <property type="molecule type" value="Genomic_DNA"/>
</dbReference>
<keyword evidence="10" id="KW-1185">Reference proteome</keyword>
<evidence type="ECO:0000256" key="1">
    <source>
        <dbReference type="ARBA" id="ARBA00004749"/>
    </source>
</evidence>
<accession>A0AAV5QYB8</accession>
<evidence type="ECO:0000256" key="7">
    <source>
        <dbReference type="ARBA" id="ARBA00023136"/>
    </source>
</evidence>
<evidence type="ECO:0000313" key="9">
    <source>
        <dbReference type="EMBL" id="GMM44025.1"/>
    </source>
</evidence>
<keyword evidence="7 8" id="KW-0472">Membrane</keyword>
<dbReference type="SUPFAM" id="SSF47240">
    <property type="entry name" value="Ferritin-like"/>
    <property type="match status" value="1"/>
</dbReference>
<feature type="binding site" evidence="8">
    <location>
        <position position="190"/>
    </location>
    <ligand>
        <name>Fe cation</name>
        <dbReference type="ChEBI" id="CHEBI:24875"/>
        <label>2</label>
    </ligand>
</feature>
<comment type="caution">
    <text evidence="9">The sequence shown here is derived from an EMBL/GenBank/DDBJ whole genome shotgun (WGS) entry which is preliminary data.</text>
</comment>
<keyword evidence="3 8" id="KW-0479">Metal-binding</keyword>